<evidence type="ECO:0000313" key="2">
    <source>
        <dbReference type="Proteomes" id="UP001418222"/>
    </source>
</evidence>
<name>A0AAP0AVR8_9ASPA</name>
<accession>A0AAP0AVR8</accession>
<dbReference type="EMBL" id="JBBWWQ010000020">
    <property type="protein sequence ID" value="KAK8916669.1"/>
    <property type="molecule type" value="Genomic_DNA"/>
</dbReference>
<dbReference type="Proteomes" id="UP001418222">
    <property type="component" value="Unassembled WGS sequence"/>
</dbReference>
<evidence type="ECO:0000313" key="1">
    <source>
        <dbReference type="EMBL" id="KAK8916669.1"/>
    </source>
</evidence>
<organism evidence="1 2">
    <name type="scientific">Platanthera zijinensis</name>
    <dbReference type="NCBI Taxonomy" id="2320716"/>
    <lineage>
        <taxon>Eukaryota</taxon>
        <taxon>Viridiplantae</taxon>
        <taxon>Streptophyta</taxon>
        <taxon>Embryophyta</taxon>
        <taxon>Tracheophyta</taxon>
        <taxon>Spermatophyta</taxon>
        <taxon>Magnoliopsida</taxon>
        <taxon>Liliopsida</taxon>
        <taxon>Asparagales</taxon>
        <taxon>Orchidaceae</taxon>
        <taxon>Orchidoideae</taxon>
        <taxon>Orchideae</taxon>
        <taxon>Orchidinae</taxon>
        <taxon>Platanthera</taxon>
    </lineage>
</organism>
<sequence>MLQTPLEIAEFDKLRTRLEFAESNMLQTLLELSYFGKIMPWLSGKVVVEDRGVRQECGLDIESAWAAESDCRLTRGLRRSPMLSSPETAKGLHLVIVCVKSRFSLFAESACYVRSGYGVRDDFRLTLSV</sequence>
<dbReference type="AlphaFoldDB" id="A0AAP0AVR8"/>
<keyword evidence="2" id="KW-1185">Reference proteome</keyword>
<proteinExistence type="predicted"/>
<reference evidence="1 2" key="1">
    <citation type="journal article" date="2022" name="Nat. Plants">
        <title>Genomes of leafy and leafless Platanthera orchids illuminate the evolution of mycoheterotrophy.</title>
        <authorList>
            <person name="Li M.H."/>
            <person name="Liu K.W."/>
            <person name="Li Z."/>
            <person name="Lu H.C."/>
            <person name="Ye Q.L."/>
            <person name="Zhang D."/>
            <person name="Wang J.Y."/>
            <person name="Li Y.F."/>
            <person name="Zhong Z.M."/>
            <person name="Liu X."/>
            <person name="Yu X."/>
            <person name="Liu D.K."/>
            <person name="Tu X.D."/>
            <person name="Liu B."/>
            <person name="Hao Y."/>
            <person name="Liao X.Y."/>
            <person name="Jiang Y.T."/>
            <person name="Sun W.H."/>
            <person name="Chen J."/>
            <person name="Chen Y.Q."/>
            <person name="Ai Y."/>
            <person name="Zhai J.W."/>
            <person name="Wu S.S."/>
            <person name="Zhou Z."/>
            <person name="Hsiao Y.Y."/>
            <person name="Wu W.L."/>
            <person name="Chen Y.Y."/>
            <person name="Lin Y.F."/>
            <person name="Hsu J.L."/>
            <person name="Li C.Y."/>
            <person name="Wang Z.W."/>
            <person name="Zhao X."/>
            <person name="Zhong W.Y."/>
            <person name="Ma X.K."/>
            <person name="Ma L."/>
            <person name="Huang J."/>
            <person name="Chen G.Z."/>
            <person name="Huang M.Z."/>
            <person name="Huang L."/>
            <person name="Peng D.H."/>
            <person name="Luo Y.B."/>
            <person name="Zou S.Q."/>
            <person name="Chen S.P."/>
            <person name="Lan S."/>
            <person name="Tsai W.C."/>
            <person name="Van de Peer Y."/>
            <person name="Liu Z.J."/>
        </authorList>
    </citation>
    <scope>NUCLEOTIDE SEQUENCE [LARGE SCALE GENOMIC DNA]</scope>
    <source>
        <strain evidence="1">Lor287</strain>
    </source>
</reference>
<comment type="caution">
    <text evidence="1">The sequence shown here is derived from an EMBL/GenBank/DDBJ whole genome shotgun (WGS) entry which is preliminary data.</text>
</comment>
<protein>
    <submittedName>
        <fullName evidence="1">Uncharacterized protein</fullName>
    </submittedName>
</protein>
<gene>
    <name evidence="1" type="ORF">KSP39_PZI022636</name>
</gene>